<protein>
    <submittedName>
        <fullName evidence="1">Uncharacterized protein</fullName>
    </submittedName>
</protein>
<accession>A0A0A9FDM4</accession>
<reference evidence="1" key="2">
    <citation type="journal article" date="2015" name="Data Brief">
        <title>Shoot transcriptome of the giant reed, Arundo donax.</title>
        <authorList>
            <person name="Barrero R.A."/>
            <person name="Guerrero F.D."/>
            <person name="Moolhuijzen P."/>
            <person name="Goolsby J.A."/>
            <person name="Tidwell J."/>
            <person name="Bellgard S.E."/>
            <person name="Bellgard M.I."/>
        </authorList>
    </citation>
    <scope>NUCLEOTIDE SEQUENCE</scope>
    <source>
        <tissue evidence="1">Shoot tissue taken approximately 20 cm above the soil surface</tissue>
    </source>
</reference>
<dbReference type="EMBL" id="GBRH01189670">
    <property type="protein sequence ID" value="JAE08226.1"/>
    <property type="molecule type" value="Transcribed_RNA"/>
</dbReference>
<reference evidence="1" key="1">
    <citation type="submission" date="2014-09" db="EMBL/GenBank/DDBJ databases">
        <authorList>
            <person name="Magalhaes I.L.F."/>
            <person name="Oliveira U."/>
            <person name="Santos F.R."/>
            <person name="Vidigal T.H.D.A."/>
            <person name="Brescovit A.D."/>
            <person name="Santos A.J."/>
        </authorList>
    </citation>
    <scope>NUCLEOTIDE SEQUENCE</scope>
    <source>
        <tissue evidence="1">Shoot tissue taken approximately 20 cm above the soil surface</tissue>
    </source>
</reference>
<dbReference type="AlphaFoldDB" id="A0A0A9FDM4"/>
<organism evidence="1">
    <name type="scientific">Arundo donax</name>
    <name type="common">Giant reed</name>
    <name type="synonym">Donax arundinaceus</name>
    <dbReference type="NCBI Taxonomy" id="35708"/>
    <lineage>
        <taxon>Eukaryota</taxon>
        <taxon>Viridiplantae</taxon>
        <taxon>Streptophyta</taxon>
        <taxon>Embryophyta</taxon>
        <taxon>Tracheophyta</taxon>
        <taxon>Spermatophyta</taxon>
        <taxon>Magnoliopsida</taxon>
        <taxon>Liliopsida</taxon>
        <taxon>Poales</taxon>
        <taxon>Poaceae</taxon>
        <taxon>PACMAD clade</taxon>
        <taxon>Arundinoideae</taxon>
        <taxon>Arundineae</taxon>
        <taxon>Arundo</taxon>
    </lineage>
</organism>
<proteinExistence type="predicted"/>
<name>A0A0A9FDM4_ARUDO</name>
<sequence length="31" mass="3602">MVRRHGISSFIVCFLFFLLKSAMNRGSQKMP</sequence>
<evidence type="ECO:0000313" key="1">
    <source>
        <dbReference type="EMBL" id="JAE08226.1"/>
    </source>
</evidence>